<keyword evidence="3" id="KW-1185">Reference proteome</keyword>
<evidence type="ECO:0000256" key="1">
    <source>
        <dbReference type="SAM" id="MobiDB-lite"/>
    </source>
</evidence>
<dbReference type="EMBL" id="JBIMZQ010000005">
    <property type="protein sequence ID" value="KAL3671748.1"/>
    <property type="molecule type" value="Genomic_DNA"/>
</dbReference>
<gene>
    <name evidence="2" type="ORF">V7S43_003657</name>
</gene>
<evidence type="ECO:0008006" key="4">
    <source>
        <dbReference type="Google" id="ProtNLM"/>
    </source>
</evidence>
<feature type="region of interest" description="Disordered" evidence="1">
    <location>
        <begin position="74"/>
        <end position="219"/>
    </location>
</feature>
<sequence>MNLRQAQRSLAELISKCEAVHIQLPEDPLEARAEAVEAIIHSLKDDKVNLGDAQEELQQKFGFELVWKQQIENQEARRQRRRQQSKSPTAPKDPRLMNFGLLPEAPPPTKDGGRKSKGGVMTPSKRPATGHVQQTVTTKVAKKARGVRELIVPRAPAETEEKRPIHTKKKATAGLGDLLEDDESTGSPDQDIAALLDFEDLDEGAEGSSNLSSDEEFAL</sequence>
<dbReference type="AlphaFoldDB" id="A0ABD3FXU8"/>
<reference evidence="2 3" key="1">
    <citation type="submission" date="2024-09" db="EMBL/GenBank/DDBJ databases">
        <title>Genome sequencing and assembly of Phytophthora oleae, isolate VK10A, causative agent of rot of olive drupes.</title>
        <authorList>
            <person name="Conti Taguali S."/>
            <person name="Riolo M."/>
            <person name="La Spada F."/>
            <person name="Cacciola S.O."/>
            <person name="Dionisio G."/>
        </authorList>
    </citation>
    <scope>NUCLEOTIDE SEQUENCE [LARGE SCALE GENOMIC DNA]</scope>
    <source>
        <strain evidence="2 3">VK10A</strain>
    </source>
</reference>
<accession>A0ABD3FXU8</accession>
<proteinExistence type="predicted"/>
<dbReference type="Proteomes" id="UP001632037">
    <property type="component" value="Unassembled WGS sequence"/>
</dbReference>
<evidence type="ECO:0000313" key="2">
    <source>
        <dbReference type="EMBL" id="KAL3671748.1"/>
    </source>
</evidence>
<organism evidence="2 3">
    <name type="scientific">Phytophthora oleae</name>
    <dbReference type="NCBI Taxonomy" id="2107226"/>
    <lineage>
        <taxon>Eukaryota</taxon>
        <taxon>Sar</taxon>
        <taxon>Stramenopiles</taxon>
        <taxon>Oomycota</taxon>
        <taxon>Peronosporomycetes</taxon>
        <taxon>Peronosporales</taxon>
        <taxon>Peronosporaceae</taxon>
        <taxon>Phytophthora</taxon>
    </lineage>
</organism>
<protein>
    <recommendedName>
        <fullName evidence="4">Borealin N-terminal domain-containing protein</fullName>
    </recommendedName>
</protein>
<comment type="caution">
    <text evidence="2">The sequence shown here is derived from an EMBL/GenBank/DDBJ whole genome shotgun (WGS) entry which is preliminary data.</text>
</comment>
<evidence type="ECO:0000313" key="3">
    <source>
        <dbReference type="Proteomes" id="UP001632037"/>
    </source>
</evidence>
<name>A0ABD3FXU8_9STRA</name>